<name>A0A1G5RT24_PSEXY</name>
<evidence type="ECO:0000313" key="2">
    <source>
        <dbReference type="EMBL" id="SCZ76469.1"/>
    </source>
</evidence>
<keyword evidence="1" id="KW-1133">Transmembrane helix</keyword>
<organism evidence="2 3">
    <name type="scientific">Pseudobutyrivibrio xylanivorans</name>
    <dbReference type="NCBI Taxonomy" id="185007"/>
    <lineage>
        <taxon>Bacteria</taxon>
        <taxon>Bacillati</taxon>
        <taxon>Bacillota</taxon>
        <taxon>Clostridia</taxon>
        <taxon>Lachnospirales</taxon>
        <taxon>Lachnospiraceae</taxon>
        <taxon>Pseudobutyrivibrio</taxon>
    </lineage>
</organism>
<feature type="transmembrane region" description="Helical" evidence="1">
    <location>
        <begin position="6"/>
        <end position="24"/>
    </location>
</feature>
<sequence>MIIQKLIKIILVILCVGVIIYALITMRDGRGPLKYNEHLDDTAVTIDDEEVTFRDLAFYILFEERKVEEHAKVYNKDYTKDFWNLYTNETFIQSASKDVVMDMAIHDHLFYQLAVKEGMDTLTADEEENLSFAMNDFWEDLLDVQWEKLPCDEETINEQIRIAAVAEKYQNYLAKEKGPSQAAYKYDGYYYGLIRDEHSVKINDKLWDKFVLGDITLKHTKINYINGLTDEDKEKHKEKKKGL</sequence>
<keyword evidence="1" id="KW-0812">Transmembrane</keyword>
<accession>A0A1G5RT24</accession>
<dbReference type="EMBL" id="FMWK01000001">
    <property type="protein sequence ID" value="SCZ76469.1"/>
    <property type="molecule type" value="Genomic_DNA"/>
</dbReference>
<keyword evidence="1" id="KW-0472">Membrane</keyword>
<reference evidence="2 3" key="1">
    <citation type="submission" date="2016-10" db="EMBL/GenBank/DDBJ databases">
        <authorList>
            <person name="de Groot N.N."/>
        </authorList>
    </citation>
    <scope>NUCLEOTIDE SEQUENCE [LARGE SCALE GENOMIC DNA]</scope>
    <source>
        <strain evidence="2 3">DSM 10317</strain>
    </source>
</reference>
<evidence type="ECO:0000256" key="1">
    <source>
        <dbReference type="SAM" id="Phobius"/>
    </source>
</evidence>
<dbReference type="RefSeq" id="WP_028248372.1">
    <property type="nucleotide sequence ID" value="NZ_FMWK01000001.1"/>
</dbReference>
<proteinExistence type="predicted"/>
<evidence type="ECO:0000313" key="3">
    <source>
        <dbReference type="Proteomes" id="UP000199428"/>
    </source>
</evidence>
<protein>
    <submittedName>
        <fullName evidence="2">Uncharacterized protein</fullName>
    </submittedName>
</protein>
<gene>
    <name evidence="2" type="ORF">SAMN02910350_00269</name>
</gene>
<dbReference type="AlphaFoldDB" id="A0A1G5RT24"/>
<dbReference type="Proteomes" id="UP000199428">
    <property type="component" value="Unassembled WGS sequence"/>
</dbReference>